<evidence type="ECO:0000256" key="2">
    <source>
        <dbReference type="ARBA" id="ARBA00022840"/>
    </source>
</evidence>
<dbReference type="GeneID" id="93644892"/>
<reference evidence="5 6" key="1">
    <citation type="journal article" date="2015" name="Genome Announc.">
        <title>Complete genome sequences for 35 biothreat assay-relevant bacillus species.</title>
        <authorList>
            <person name="Johnson S.L."/>
            <person name="Daligault H.E."/>
            <person name="Davenport K.W."/>
            <person name="Jaissle J."/>
            <person name="Frey K.G."/>
            <person name="Ladner J.T."/>
            <person name="Broomall S.M."/>
            <person name="Bishop-Lilly K.A."/>
            <person name="Bruce D.C."/>
            <person name="Gibbons H.S."/>
            <person name="Coyne S.R."/>
            <person name="Lo C.C."/>
            <person name="Meincke L."/>
            <person name="Munk A.C."/>
            <person name="Koroleva G.I."/>
            <person name="Rosenzweig C.N."/>
            <person name="Palacios G.F."/>
            <person name="Redden C.L."/>
            <person name="Minogue T.D."/>
            <person name="Chain P.S."/>
        </authorList>
    </citation>
    <scope>NUCLEOTIDE SEQUENCE [LARGE SCALE GENOMIC DNA]</scope>
    <source>
        <strain evidence="6">ATCC 14581 / DSM 32 / JCM 2506 / NBRC 15308 / NCIMB 9376 / NCTC 10342 / NRRL B-14308 / VKM B-512</strain>
    </source>
</reference>
<name>A0A0B6AV44_PRIM2</name>
<dbReference type="PROSITE" id="PS50901">
    <property type="entry name" value="FTSK"/>
    <property type="match status" value="1"/>
</dbReference>
<evidence type="ECO:0000256" key="1">
    <source>
        <dbReference type="ARBA" id="ARBA00022741"/>
    </source>
</evidence>
<dbReference type="Pfam" id="PF01580">
    <property type="entry name" value="FtsK_SpoIIIE"/>
    <property type="match status" value="1"/>
</dbReference>
<dbReference type="GO" id="GO:0003677">
    <property type="term" value="F:DNA binding"/>
    <property type="evidence" value="ECO:0007669"/>
    <property type="project" value="InterPro"/>
</dbReference>
<dbReference type="Proteomes" id="UP000031829">
    <property type="component" value="Chromosome"/>
</dbReference>
<dbReference type="InterPro" id="IPR002543">
    <property type="entry name" value="FtsK_dom"/>
</dbReference>
<organism evidence="5 6">
    <name type="scientific">Priestia megaterium (strain ATCC 14581 / DSM 32 / CCUG 1817 / JCM 2506 / NBRC 15308 / NCIMB 9376 / NCTC 10342 / NRRL B-14308 / VKM B-512 / Ford 19)</name>
    <name type="common">Bacillus megaterium</name>
    <dbReference type="NCBI Taxonomy" id="1348623"/>
    <lineage>
        <taxon>Bacteria</taxon>
        <taxon>Bacillati</taxon>
        <taxon>Bacillota</taxon>
        <taxon>Bacilli</taxon>
        <taxon>Bacillales</taxon>
        <taxon>Bacillaceae</taxon>
        <taxon>Priestia</taxon>
    </lineage>
</organism>
<evidence type="ECO:0000256" key="3">
    <source>
        <dbReference type="PROSITE-ProRule" id="PRU00289"/>
    </source>
</evidence>
<evidence type="ECO:0000313" key="6">
    <source>
        <dbReference type="Proteomes" id="UP000031829"/>
    </source>
</evidence>
<keyword evidence="1 3" id="KW-0547">Nucleotide-binding</keyword>
<dbReference type="KEGG" id="bmeg:BG04_1417"/>
<dbReference type="SUPFAM" id="SSF52540">
    <property type="entry name" value="P-loop containing nucleoside triphosphate hydrolases"/>
    <property type="match status" value="1"/>
</dbReference>
<dbReference type="PANTHER" id="PTHR22683:SF1">
    <property type="entry name" value="TYPE VII SECRETION SYSTEM PROTEIN ESSC"/>
    <property type="match status" value="1"/>
</dbReference>
<dbReference type="AlphaFoldDB" id="A0A0B6AV44"/>
<dbReference type="RefSeq" id="WP_034656751.1">
    <property type="nucleotide sequence ID" value="NZ_BCVB01000021.1"/>
</dbReference>
<dbReference type="HOGENOM" id="CLU_058368_0_0_9"/>
<dbReference type="PANTHER" id="PTHR22683">
    <property type="entry name" value="SPORULATION PROTEIN RELATED"/>
    <property type="match status" value="1"/>
</dbReference>
<protein>
    <submittedName>
        <fullName evidence="5">FtsK/SpoIIIE family protein</fullName>
    </submittedName>
</protein>
<accession>A0A0B6AV44</accession>
<evidence type="ECO:0000256" key="4">
    <source>
        <dbReference type="SAM" id="MobiDB-lite"/>
    </source>
</evidence>
<dbReference type="Gene3D" id="3.40.50.300">
    <property type="entry name" value="P-loop containing nucleotide triphosphate hydrolases"/>
    <property type="match status" value="1"/>
</dbReference>
<gene>
    <name evidence="5" type="ORF">BG04_1417</name>
</gene>
<proteinExistence type="predicted"/>
<feature type="binding site" evidence="3">
    <location>
        <begin position="197"/>
        <end position="204"/>
    </location>
    <ligand>
        <name>ATP</name>
        <dbReference type="ChEBI" id="CHEBI:30616"/>
    </ligand>
</feature>
<dbReference type="InterPro" id="IPR027417">
    <property type="entry name" value="P-loop_NTPase"/>
</dbReference>
<dbReference type="GO" id="GO:0005524">
    <property type="term" value="F:ATP binding"/>
    <property type="evidence" value="ECO:0007669"/>
    <property type="project" value="UniProtKB-UniRule"/>
</dbReference>
<evidence type="ECO:0000313" key="5">
    <source>
        <dbReference type="EMBL" id="AJI23749.1"/>
    </source>
</evidence>
<sequence length="455" mass="52341">MLIEITTSIAAASILGLAQLKKEGSAEDDAKKIKQIADNVGLKKAGQSIRIHRRYRPKNKKYTEYVYQIPLGLGLQDFKDQIDKFEDGLNNKKTVFTFKLGDMKKVSIKELRKTKSISGVFEEIRKIFGEKHLIRKSIHMSYDGMLRVKVYDQDIPTYLPFSEAIWEQCKKWHVPIGETKDGIHFIRLDDGHAVIAGTTRYGKTTFLHLLINTFIKLHPNEVEFSLIDLKSGLSFQRYKDCKQVMNLAEDLESSHSCFRAVIQEMKRRKVLFKKLGVEKIQDVKEPITRHYVIIDEASNLDYRRMELETKEDIQRAKFLYEQCKAWMKTIACEAASLGIYLVFSTQYPTVEVLDSQVKANTITKVCYRLDTGNQSLVVLDHTGAEDITVKGRAIIRTPDGTNEVQSYFLEDEQIKKVITPHINIQPRKDDDNEQTEQKGAENRSDTPVLKKTRLS</sequence>
<feature type="compositionally biased region" description="Basic and acidic residues" evidence="4">
    <location>
        <begin position="426"/>
        <end position="444"/>
    </location>
</feature>
<dbReference type="EMBL" id="CP009920">
    <property type="protein sequence ID" value="AJI23749.1"/>
    <property type="molecule type" value="Genomic_DNA"/>
</dbReference>
<feature type="region of interest" description="Disordered" evidence="4">
    <location>
        <begin position="421"/>
        <end position="455"/>
    </location>
</feature>
<keyword evidence="2 3" id="KW-0067">ATP-binding</keyword>
<dbReference type="InterPro" id="IPR050206">
    <property type="entry name" value="FtsK/SpoIIIE/SftA"/>
</dbReference>